<dbReference type="CDD" id="cd07377">
    <property type="entry name" value="WHTH_GntR"/>
    <property type="match status" value="1"/>
</dbReference>
<organism evidence="5 6">
    <name type="scientific">Metabacillus bambusae</name>
    <dbReference type="NCBI Taxonomy" id="2795218"/>
    <lineage>
        <taxon>Bacteria</taxon>
        <taxon>Bacillati</taxon>
        <taxon>Bacillota</taxon>
        <taxon>Bacilli</taxon>
        <taxon>Bacillales</taxon>
        <taxon>Bacillaceae</taxon>
        <taxon>Metabacillus</taxon>
    </lineage>
</organism>
<dbReference type="Proteomes" id="UP000663981">
    <property type="component" value="Unassembled WGS sequence"/>
</dbReference>
<proteinExistence type="predicted"/>
<evidence type="ECO:0000256" key="3">
    <source>
        <dbReference type="ARBA" id="ARBA00023163"/>
    </source>
</evidence>
<dbReference type="Pfam" id="PF07729">
    <property type="entry name" value="FCD"/>
    <property type="match status" value="1"/>
</dbReference>
<dbReference type="InterPro" id="IPR036390">
    <property type="entry name" value="WH_DNA-bd_sf"/>
</dbReference>
<dbReference type="InterPro" id="IPR036388">
    <property type="entry name" value="WH-like_DNA-bd_sf"/>
</dbReference>
<evidence type="ECO:0000259" key="4">
    <source>
        <dbReference type="PROSITE" id="PS50949"/>
    </source>
</evidence>
<dbReference type="RefSeq" id="WP_207980247.1">
    <property type="nucleotide sequence ID" value="NZ_JAGDEL010000013.1"/>
</dbReference>
<evidence type="ECO:0000313" key="6">
    <source>
        <dbReference type="Proteomes" id="UP000663981"/>
    </source>
</evidence>
<dbReference type="InterPro" id="IPR000524">
    <property type="entry name" value="Tscrpt_reg_HTH_GntR"/>
</dbReference>
<reference evidence="5 6" key="1">
    <citation type="submission" date="2021-03" db="EMBL/GenBank/DDBJ databases">
        <title>Whole genome sequence of Metabacillus bambusae BG109.</title>
        <authorList>
            <person name="Jeong J.W."/>
        </authorList>
    </citation>
    <scope>NUCLEOTIDE SEQUENCE [LARGE SCALE GENOMIC DNA]</scope>
    <source>
        <strain evidence="5 6">BG109</strain>
    </source>
</reference>
<dbReference type="SMART" id="SM00895">
    <property type="entry name" value="FCD"/>
    <property type="match status" value="1"/>
</dbReference>
<dbReference type="PANTHER" id="PTHR43537:SF5">
    <property type="entry name" value="UXU OPERON TRANSCRIPTIONAL REGULATOR"/>
    <property type="match status" value="1"/>
</dbReference>
<dbReference type="Gene3D" id="1.20.120.530">
    <property type="entry name" value="GntR ligand-binding domain-like"/>
    <property type="match status" value="1"/>
</dbReference>
<protein>
    <submittedName>
        <fullName evidence="5">FadR family transcriptional regulator</fullName>
    </submittedName>
</protein>
<name>A0ABS3N4Q0_9BACI</name>
<feature type="domain" description="HTH gntR-type" evidence="4">
    <location>
        <begin position="4"/>
        <end position="72"/>
    </location>
</feature>
<dbReference type="InterPro" id="IPR011711">
    <property type="entry name" value="GntR_C"/>
</dbReference>
<dbReference type="PANTHER" id="PTHR43537">
    <property type="entry name" value="TRANSCRIPTIONAL REGULATOR, GNTR FAMILY"/>
    <property type="match status" value="1"/>
</dbReference>
<dbReference type="InterPro" id="IPR008920">
    <property type="entry name" value="TF_FadR/GntR_C"/>
</dbReference>
<dbReference type="Gene3D" id="1.10.10.10">
    <property type="entry name" value="Winged helix-like DNA-binding domain superfamily/Winged helix DNA-binding domain"/>
    <property type="match status" value="1"/>
</dbReference>
<dbReference type="EMBL" id="JAGDEL010000013">
    <property type="protein sequence ID" value="MBO1513286.1"/>
    <property type="molecule type" value="Genomic_DNA"/>
</dbReference>
<dbReference type="SUPFAM" id="SSF48008">
    <property type="entry name" value="GntR ligand-binding domain-like"/>
    <property type="match status" value="1"/>
</dbReference>
<evidence type="ECO:0000256" key="1">
    <source>
        <dbReference type="ARBA" id="ARBA00023015"/>
    </source>
</evidence>
<gene>
    <name evidence="5" type="ORF">I7822_16675</name>
</gene>
<dbReference type="SUPFAM" id="SSF46785">
    <property type="entry name" value="Winged helix' DNA-binding domain"/>
    <property type="match status" value="1"/>
</dbReference>
<sequence length="225" mass="26256">MEKRKVFDETLELVMERIKNGIWRPGQRLPTLVKLTEELNVSTSTLREVLRILEDKKIISIEHGRGIFVRKDMIYSEKAQEKISTESLFKLFEARLLLETEFAYFAAQRAFIQEIEEICHSAEKIAKHIERFESFADEDVYFHFLIAKAAHSDYLFDMFRSLETQLLESRKYTNLIPGAIEKAAQYHLMIAQAIRDRDPDRAKLLMKSHLNDTISDINFGGKPSV</sequence>
<accession>A0ABS3N4Q0</accession>
<keyword evidence="1" id="KW-0805">Transcription regulation</keyword>
<keyword evidence="6" id="KW-1185">Reference proteome</keyword>
<keyword evidence="2" id="KW-0238">DNA-binding</keyword>
<evidence type="ECO:0000256" key="2">
    <source>
        <dbReference type="ARBA" id="ARBA00023125"/>
    </source>
</evidence>
<dbReference type="PROSITE" id="PS50949">
    <property type="entry name" value="HTH_GNTR"/>
    <property type="match status" value="1"/>
</dbReference>
<dbReference type="Pfam" id="PF00392">
    <property type="entry name" value="GntR"/>
    <property type="match status" value="1"/>
</dbReference>
<keyword evidence="3" id="KW-0804">Transcription</keyword>
<dbReference type="SMART" id="SM00345">
    <property type="entry name" value="HTH_GNTR"/>
    <property type="match status" value="1"/>
</dbReference>
<evidence type="ECO:0000313" key="5">
    <source>
        <dbReference type="EMBL" id="MBO1513286.1"/>
    </source>
</evidence>
<comment type="caution">
    <text evidence="5">The sequence shown here is derived from an EMBL/GenBank/DDBJ whole genome shotgun (WGS) entry which is preliminary data.</text>
</comment>